<organism evidence="2">
    <name type="scientific">Clostridium botulinum</name>
    <dbReference type="NCBI Taxonomy" id="1491"/>
    <lineage>
        <taxon>Bacteria</taxon>
        <taxon>Bacillati</taxon>
        <taxon>Bacillota</taxon>
        <taxon>Clostridia</taxon>
        <taxon>Eubacteriales</taxon>
        <taxon>Clostridiaceae</taxon>
        <taxon>Clostridium</taxon>
    </lineage>
</organism>
<dbReference type="InterPro" id="IPR016181">
    <property type="entry name" value="Acyl_CoA_acyltransferase"/>
</dbReference>
<accession>A0A6G4CQ68</accession>
<evidence type="ECO:0000259" key="1">
    <source>
        <dbReference type="PROSITE" id="PS51186"/>
    </source>
</evidence>
<dbReference type="AlphaFoldDB" id="A0A6G4CQ68"/>
<dbReference type="Gene3D" id="3.40.630.30">
    <property type="match status" value="1"/>
</dbReference>
<protein>
    <recommendedName>
        <fullName evidence="1">N-acetyltransferase domain-containing protein</fullName>
    </recommendedName>
</protein>
<dbReference type="InterPro" id="IPR000182">
    <property type="entry name" value="GNAT_dom"/>
</dbReference>
<gene>
    <name evidence="2" type="ORF">EXM56_06565</name>
</gene>
<reference evidence="2" key="1">
    <citation type="submission" date="2019-02" db="EMBL/GenBank/DDBJ databases">
        <title>Genome sequencing of Clostridium botulinum clinical isolates.</title>
        <authorList>
            <person name="Brunt J."/>
            <person name="Van Vliet A.H.M."/>
            <person name="Stringer S.C."/>
            <person name="Grant K.A."/>
            <person name="Carter A.C."/>
            <person name="Peck M.W."/>
        </authorList>
    </citation>
    <scope>NUCLEOTIDE SEQUENCE</scope>
    <source>
        <strain evidence="2">H114400598</strain>
    </source>
</reference>
<dbReference type="PROSITE" id="PS51186">
    <property type="entry name" value="GNAT"/>
    <property type="match status" value="1"/>
</dbReference>
<sequence length="182" mass="21197">MNFTNELDIDDNNYYDVLFETVLAPEGDCFNISAVLRMHNIEDDEEKILGYASIYLFNEFMLDTWDNLLDISDSISGDVLEVMYVLEKAKENENIFGLITVIDHIEIYNEYRNKGYSSILINKIIEYFNYINVNYVGLIPARIYSDRVVQNEDKAIQYYINKGFKPLSRHLDGDLVMGKSLI</sequence>
<dbReference type="SUPFAM" id="SSF55729">
    <property type="entry name" value="Acyl-CoA N-acyltransferases (Nat)"/>
    <property type="match status" value="1"/>
</dbReference>
<proteinExistence type="predicted"/>
<feature type="domain" description="N-acetyltransferase" evidence="1">
    <location>
        <begin position="1"/>
        <end position="182"/>
    </location>
</feature>
<name>A0A6G4CQ68_CLOBO</name>
<dbReference type="EMBL" id="SGKT01000010">
    <property type="protein sequence ID" value="NEZ75002.1"/>
    <property type="molecule type" value="Genomic_DNA"/>
</dbReference>
<dbReference type="GO" id="GO:0016747">
    <property type="term" value="F:acyltransferase activity, transferring groups other than amino-acyl groups"/>
    <property type="evidence" value="ECO:0007669"/>
    <property type="project" value="InterPro"/>
</dbReference>
<comment type="caution">
    <text evidence="2">The sequence shown here is derived from an EMBL/GenBank/DDBJ whole genome shotgun (WGS) entry which is preliminary data.</text>
</comment>
<evidence type="ECO:0000313" key="2">
    <source>
        <dbReference type="EMBL" id="NEZ75002.1"/>
    </source>
</evidence>